<gene>
    <name evidence="1" type="ORF">OVA965_LOCUS17150</name>
    <name evidence="2" type="ORF">TMI583_LOCUS17163</name>
</gene>
<reference evidence="1" key="1">
    <citation type="submission" date="2021-02" db="EMBL/GenBank/DDBJ databases">
        <authorList>
            <person name="Nowell W R."/>
        </authorList>
    </citation>
    <scope>NUCLEOTIDE SEQUENCE</scope>
</reference>
<evidence type="ECO:0000313" key="1">
    <source>
        <dbReference type="EMBL" id="CAF1055435.1"/>
    </source>
</evidence>
<dbReference type="Proteomes" id="UP000677228">
    <property type="component" value="Unassembled WGS sequence"/>
</dbReference>
<name>A0A8S2E1G0_9BILA</name>
<evidence type="ECO:0000313" key="3">
    <source>
        <dbReference type="Proteomes" id="UP000677228"/>
    </source>
</evidence>
<evidence type="ECO:0000313" key="2">
    <source>
        <dbReference type="EMBL" id="CAF3821740.1"/>
    </source>
</evidence>
<sequence length="200" mass="23406">MAHLQLNAFELEDITKTATVPDNDIAKIMYYLSCVCSSINYNENNIQRYTNYAQYYVLSNDEKLEVIALCAKLSPDVFIDKCWFQSDALCGNMSNKFYNFKQLRQDIVAVESIVIADTQVHVKEIMVYTQSWMMKHYYLPMRRLVQAPQSQPQIQWQYHSPIQRQYQPQVQQQPRPAINYSSTIPTHTPQRSGKVCSQIF</sequence>
<dbReference type="EMBL" id="CAJOBA010008158">
    <property type="protein sequence ID" value="CAF3821740.1"/>
    <property type="molecule type" value="Genomic_DNA"/>
</dbReference>
<dbReference type="Proteomes" id="UP000682733">
    <property type="component" value="Unassembled WGS sequence"/>
</dbReference>
<accession>A0A8S2E1G0</accession>
<proteinExistence type="predicted"/>
<protein>
    <submittedName>
        <fullName evidence="1">Uncharacterized protein</fullName>
    </submittedName>
</protein>
<organism evidence="1 3">
    <name type="scientific">Didymodactylos carnosus</name>
    <dbReference type="NCBI Taxonomy" id="1234261"/>
    <lineage>
        <taxon>Eukaryota</taxon>
        <taxon>Metazoa</taxon>
        <taxon>Spiralia</taxon>
        <taxon>Gnathifera</taxon>
        <taxon>Rotifera</taxon>
        <taxon>Eurotatoria</taxon>
        <taxon>Bdelloidea</taxon>
        <taxon>Philodinida</taxon>
        <taxon>Philodinidae</taxon>
        <taxon>Didymodactylos</taxon>
    </lineage>
</organism>
<comment type="caution">
    <text evidence="1">The sequence shown here is derived from an EMBL/GenBank/DDBJ whole genome shotgun (WGS) entry which is preliminary data.</text>
</comment>
<dbReference type="EMBL" id="CAJNOK010008142">
    <property type="protein sequence ID" value="CAF1055435.1"/>
    <property type="molecule type" value="Genomic_DNA"/>
</dbReference>
<dbReference type="AlphaFoldDB" id="A0A8S2E1G0"/>